<dbReference type="Pfam" id="PF06013">
    <property type="entry name" value="WXG100"/>
    <property type="match status" value="1"/>
</dbReference>
<dbReference type="Gene3D" id="1.10.287.1060">
    <property type="entry name" value="ESAT-6-like"/>
    <property type="match status" value="1"/>
</dbReference>
<sequence length="111" mass="12239">MGAEPQTQVSQADLTAAMHLIEKAAEDIRKIQLNLDMAGASLKSNWVGESHAAFNAVHIKWHERMDVILGSLRRLATSIQGSGKNYAEFNRERTEALNSIANLINQAPVTR</sequence>
<accession>A0A7W7ZW35</accession>
<organism evidence="1 2">
    <name type="scientific">Nonomuraea endophytica</name>
    <dbReference type="NCBI Taxonomy" id="714136"/>
    <lineage>
        <taxon>Bacteria</taxon>
        <taxon>Bacillati</taxon>
        <taxon>Actinomycetota</taxon>
        <taxon>Actinomycetes</taxon>
        <taxon>Streptosporangiales</taxon>
        <taxon>Streptosporangiaceae</taxon>
        <taxon>Nonomuraea</taxon>
    </lineage>
</organism>
<evidence type="ECO:0000313" key="2">
    <source>
        <dbReference type="Proteomes" id="UP000568380"/>
    </source>
</evidence>
<dbReference type="AlphaFoldDB" id="A0A7W7ZW35"/>
<dbReference type="RefSeq" id="WP_184957842.1">
    <property type="nucleotide sequence ID" value="NZ_JACHIN010000001.1"/>
</dbReference>
<dbReference type="EMBL" id="JACHIN010000001">
    <property type="protein sequence ID" value="MBB5074865.1"/>
    <property type="molecule type" value="Genomic_DNA"/>
</dbReference>
<comment type="caution">
    <text evidence="1">The sequence shown here is derived from an EMBL/GenBank/DDBJ whole genome shotgun (WGS) entry which is preliminary data.</text>
</comment>
<name>A0A7W7ZW35_9ACTN</name>
<dbReference type="InterPro" id="IPR010310">
    <property type="entry name" value="T7SS_ESAT-6-like"/>
</dbReference>
<evidence type="ECO:0000313" key="1">
    <source>
        <dbReference type="EMBL" id="MBB5074865.1"/>
    </source>
</evidence>
<proteinExistence type="predicted"/>
<reference evidence="1 2" key="1">
    <citation type="submission" date="2020-08" db="EMBL/GenBank/DDBJ databases">
        <title>Genomic Encyclopedia of Type Strains, Phase IV (KMG-IV): sequencing the most valuable type-strain genomes for metagenomic binning, comparative biology and taxonomic classification.</title>
        <authorList>
            <person name="Goeker M."/>
        </authorList>
    </citation>
    <scope>NUCLEOTIDE SEQUENCE [LARGE SCALE GENOMIC DNA]</scope>
    <source>
        <strain evidence="1 2">DSM 45385</strain>
    </source>
</reference>
<dbReference type="InterPro" id="IPR036689">
    <property type="entry name" value="ESAT-6-like_sf"/>
</dbReference>
<keyword evidence="2" id="KW-1185">Reference proteome</keyword>
<gene>
    <name evidence="1" type="ORF">HNR40_000311</name>
</gene>
<dbReference type="Proteomes" id="UP000568380">
    <property type="component" value="Unassembled WGS sequence"/>
</dbReference>
<protein>
    <submittedName>
        <fullName evidence="1">WXG100 family type VII secretion target</fullName>
    </submittedName>
</protein>
<dbReference type="SUPFAM" id="SSF140453">
    <property type="entry name" value="EsxAB dimer-like"/>
    <property type="match status" value="1"/>
</dbReference>